<feature type="compositionally biased region" description="Basic and acidic residues" evidence="2">
    <location>
        <begin position="1255"/>
        <end position="1277"/>
    </location>
</feature>
<dbReference type="InterPro" id="IPR038808">
    <property type="entry name" value="MOS1-like"/>
</dbReference>
<feature type="compositionally biased region" description="Basic and acidic residues" evidence="2">
    <location>
        <begin position="599"/>
        <end position="613"/>
    </location>
</feature>
<feature type="compositionally biased region" description="Basic and acidic residues" evidence="2">
    <location>
        <begin position="1389"/>
        <end position="1398"/>
    </location>
</feature>
<accession>A0AAV0C6T5</accession>
<evidence type="ECO:0000256" key="1">
    <source>
        <dbReference type="ARBA" id="ARBA00022553"/>
    </source>
</evidence>
<feature type="region of interest" description="Disordered" evidence="2">
    <location>
        <begin position="31"/>
        <end position="174"/>
    </location>
</feature>
<dbReference type="Proteomes" id="UP001152523">
    <property type="component" value="Unassembled WGS sequence"/>
</dbReference>
<protein>
    <recommendedName>
        <fullName evidence="3">BAT2 N-terminal domain-containing protein</fullName>
    </recommendedName>
</protein>
<evidence type="ECO:0000313" key="4">
    <source>
        <dbReference type="EMBL" id="CAH9067384.1"/>
    </source>
</evidence>
<feature type="compositionally biased region" description="Low complexity" evidence="2">
    <location>
        <begin position="122"/>
        <end position="143"/>
    </location>
</feature>
<feature type="compositionally biased region" description="Basic and acidic residues" evidence="2">
    <location>
        <begin position="1335"/>
        <end position="1352"/>
    </location>
</feature>
<dbReference type="CDD" id="cd22249">
    <property type="entry name" value="UDM1_RNF168_RNF169-like"/>
    <property type="match status" value="1"/>
</dbReference>
<evidence type="ECO:0000259" key="3">
    <source>
        <dbReference type="Pfam" id="PF07001"/>
    </source>
</evidence>
<dbReference type="InterPro" id="IPR009738">
    <property type="entry name" value="BAT2_N"/>
</dbReference>
<evidence type="ECO:0000313" key="5">
    <source>
        <dbReference type="Proteomes" id="UP001152523"/>
    </source>
</evidence>
<comment type="caution">
    <text evidence="4">The sequence shown here is derived from an EMBL/GenBank/DDBJ whole genome shotgun (WGS) entry which is preliminary data.</text>
</comment>
<feature type="compositionally biased region" description="Basic and acidic residues" evidence="2">
    <location>
        <begin position="1405"/>
        <end position="1423"/>
    </location>
</feature>
<feature type="compositionally biased region" description="Polar residues" evidence="2">
    <location>
        <begin position="150"/>
        <end position="174"/>
    </location>
</feature>
<feature type="region of interest" description="Disordered" evidence="2">
    <location>
        <begin position="598"/>
        <end position="670"/>
    </location>
</feature>
<keyword evidence="5" id="KW-1185">Reference proteome</keyword>
<feature type="region of interest" description="Disordered" evidence="2">
    <location>
        <begin position="770"/>
        <end position="897"/>
    </location>
</feature>
<feature type="compositionally biased region" description="Polar residues" evidence="2">
    <location>
        <begin position="1180"/>
        <end position="1194"/>
    </location>
</feature>
<feature type="region of interest" description="Disordered" evidence="2">
    <location>
        <begin position="995"/>
        <end position="1021"/>
    </location>
</feature>
<feature type="compositionally biased region" description="Polar residues" evidence="2">
    <location>
        <begin position="958"/>
        <end position="968"/>
    </location>
</feature>
<feature type="compositionally biased region" description="Basic and acidic residues" evidence="2">
    <location>
        <begin position="794"/>
        <end position="806"/>
    </location>
</feature>
<feature type="compositionally biased region" description="Polar residues" evidence="2">
    <location>
        <begin position="57"/>
        <end position="88"/>
    </location>
</feature>
<feature type="compositionally biased region" description="Polar residues" evidence="2">
    <location>
        <begin position="995"/>
        <end position="1011"/>
    </location>
</feature>
<feature type="compositionally biased region" description="Basic and acidic residues" evidence="2">
    <location>
        <begin position="653"/>
        <end position="670"/>
    </location>
</feature>
<evidence type="ECO:0000256" key="2">
    <source>
        <dbReference type="SAM" id="MobiDB-lite"/>
    </source>
</evidence>
<gene>
    <name evidence="4" type="ORF">CEPIT_LOCUS2560</name>
</gene>
<dbReference type="GO" id="GO:0040029">
    <property type="term" value="P:epigenetic regulation of gene expression"/>
    <property type="evidence" value="ECO:0007669"/>
    <property type="project" value="TreeGrafter"/>
</dbReference>
<feature type="region of interest" description="Disordered" evidence="2">
    <location>
        <begin position="929"/>
        <end position="968"/>
    </location>
</feature>
<feature type="domain" description="BAT2 N-terminal" evidence="3">
    <location>
        <begin position="11"/>
        <end position="135"/>
    </location>
</feature>
<feature type="compositionally biased region" description="Basic and acidic residues" evidence="2">
    <location>
        <begin position="627"/>
        <end position="642"/>
    </location>
</feature>
<feature type="compositionally biased region" description="Polar residues" evidence="2">
    <location>
        <begin position="206"/>
        <end position="217"/>
    </location>
</feature>
<dbReference type="Pfam" id="PF07001">
    <property type="entry name" value="BAT2_N"/>
    <property type="match status" value="1"/>
</dbReference>
<feature type="compositionally biased region" description="Low complexity" evidence="2">
    <location>
        <begin position="1316"/>
        <end position="1325"/>
    </location>
</feature>
<feature type="compositionally biased region" description="Basic residues" evidence="2">
    <location>
        <begin position="934"/>
        <end position="946"/>
    </location>
</feature>
<proteinExistence type="predicted"/>
<feature type="compositionally biased region" description="Basic and acidic residues" evidence="2">
    <location>
        <begin position="227"/>
        <end position="236"/>
    </location>
</feature>
<feature type="compositionally biased region" description="Basic and acidic residues" evidence="2">
    <location>
        <begin position="1012"/>
        <end position="1021"/>
    </location>
</feature>
<dbReference type="PANTHER" id="PTHR34805">
    <property type="entry name" value="PROTEIN MODIFIER OF SNC1 1"/>
    <property type="match status" value="1"/>
</dbReference>
<reference evidence="4" key="1">
    <citation type="submission" date="2022-07" db="EMBL/GenBank/DDBJ databases">
        <authorList>
            <person name="Macas J."/>
            <person name="Novak P."/>
            <person name="Neumann P."/>
        </authorList>
    </citation>
    <scope>NUCLEOTIDE SEQUENCE</scope>
</reference>
<name>A0AAV0C6T5_9ASTE</name>
<feature type="compositionally biased region" description="Polar residues" evidence="2">
    <location>
        <begin position="34"/>
        <end position="44"/>
    </location>
</feature>
<organism evidence="4 5">
    <name type="scientific">Cuscuta epithymum</name>
    <dbReference type="NCBI Taxonomy" id="186058"/>
    <lineage>
        <taxon>Eukaryota</taxon>
        <taxon>Viridiplantae</taxon>
        <taxon>Streptophyta</taxon>
        <taxon>Embryophyta</taxon>
        <taxon>Tracheophyta</taxon>
        <taxon>Spermatophyta</taxon>
        <taxon>Magnoliopsida</taxon>
        <taxon>eudicotyledons</taxon>
        <taxon>Gunneridae</taxon>
        <taxon>Pentapetalae</taxon>
        <taxon>asterids</taxon>
        <taxon>lamiids</taxon>
        <taxon>Solanales</taxon>
        <taxon>Convolvulaceae</taxon>
        <taxon>Cuscuteae</taxon>
        <taxon>Cuscuta</taxon>
        <taxon>Cuscuta subgen. Cuscuta</taxon>
    </lineage>
</organism>
<keyword evidence="1" id="KW-0597">Phosphoprotein</keyword>
<dbReference type="EMBL" id="CAMAPF010000013">
    <property type="protein sequence ID" value="CAH9067384.1"/>
    <property type="molecule type" value="Genomic_DNA"/>
</dbReference>
<feature type="region of interest" description="Disordered" evidence="2">
    <location>
        <begin position="191"/>
        <end position="255"/>
    </location>
</feature>
<dbReference type="PANTHER" id="PTHR34805:SF1">
    <property type="entry name" value="PROTEIN MODIFIER OF SNC1 1"/>
    <property type="match status" value="1"/>
</dbReference>
<sequence length="1423" mass="155182">MTSSMLTGERRFTTARRGGMTVLGKVAVPKPLNLPSQRLENHGQNPDVEIVPKGTLSWGSKPTSSTPNAWASSTLSPNADGGTSSPSHLSAGVSSGGNGSRPSTAGSDRTHEHNVAAWGSNSRPSSASGTLSSSQASLASLRPRSAETRPGSSQLSRFAETSSSHPTTWAPGTSTERLGILNAKNDGFSLSSGDFPSLGSEKDNPGKTNEAQGQSSHGCPGSPSGKLSHDTGKVDEASSEQDVKNGAVGMWRRDGPYHVDDGIQGGMNMWQGDPHHQYANSDIPPHHFDAWRGSHVPPPTGVWYRGHPGVPPYGPHSGPGGFPFEQYPHYRPHQIPHLANSHAVPPQGHGPRGPHPRSNDFYRAHMPESYVRPGMPFQPGYYPGPVGFEGYYGPPPMGYCNSSKQDISLMGMPPGPAVLNRFPAPNAHDPNNSNARSASHGGGNNMFLPEQGECVHHDYARPPYKVLLKHHDEHNRGDERGDTWKRSPALANTSHGDGICHEPGGMKNEWEVHSSEEAINENSKSHSVDIRRDISSDNVKFESVEGLDSISPAPYGWDQRSVTMEPSHGMAIQKGTVLAVARKESTLMKKIEGLNAKVRAHDDHFGPRNEEQNRPFVNAKVESATDDDTRSSTKYYETHGSDMSRTTYHASKGKNDHHPSKAKFSYRDDGWRKNPLPTECSAVVSSQSTIPVSNVQSSISYPQVGDAELTVTSLLEKDEKESISESLDGQTQRAKKEELEKRALQLQKEEEERTREQKAKALAKLEELNRRMQQGDDSSSIHMVEKVPLTISIKQERGEGTIRESPNEPPSTKPGDVAEINGDIPPRQGSEKADLQPNTGHGPISTHEQDLHPPGAALQANERYNKRTAGYKQRQNVGVRNKDLNKPSDPVVVATSEAPKNHLIDDVSSEGAIHGAGSCNPNALSRLTESGLQQRKKGSRNGKSKQKTMDDTPLSIDTPPSVSAKLPTTMQTGDMTLKLSENEVCDISSVQATMNTDNGLQTSELHAPSSSKEGHVRVNDQRRPQYPRKISRNQRANRFVDKLNGSDAVVWAPVQPQTKREAVVEAVQKKVLPDDPAPPPVTGDYVVVQPSSNNNPNKSKRAEMERYVPKPVAKELAQQGSSGYQHHTSITFGSHASVYINPDSNLDGWGMPIVDSVPRPVSFWEAIDVGGSKTGKDGKLNSSSTSRQDYNKSTVKPVRPDNNRSSKNTTAGRNHVQPAVLPDAKETDRTAVAPKENRISVPHWKPKSNVQVPPHSEKNSEVQGEVDVKKLQEEPRRRGGRQNTSRGGRPYSPNQPPAGLDDDFAPSETQHDRRFTSSGSRRGGSVPNSHHNSSRGRESSGDWSSGHDENRERRRNNSNMHYAYQPVGQHNKSGNFGGPAAAYYGSQRDAPRYRETGQSRRGGKNYHEKKGGNPREDVVYDCD</sequence>
<feature type="region of interest" description="Disordered" evidence="2">
    <location>
        <begin position="1169"/>
        <end position="1423"/>
    </location>
</feature>